<evidence type="ECO:0000313" key="2">
    <source>
        <dbReference type="Proteomes" id="UP000827892"/>
    </source>
</evidence>
<dbReference type="Proteomes" id="UP000827892">
    <property type="component" value="Chromosome X"/>
</dbReference>
<gene>
    <name evidence="1" type="ORF">L3Y34_012285</name>
</gene>
<name>A0AAE9CVL7_CAEBR</name>
<proteinExistence type="predicted"/>
<sequence>MPYSVLLPIHLFKKPLLTKTVRKISILVSGREIFFWPSLAFWFSSISDKSSTCIVRKFIGFFVVEPTRSRKMMRIRSLESGTEKSDR</sequence>
<dbReference type="EMBL" id="CP090896">
    <property type="protein sequence ID" value="ULT82935.1"/>
    <property type="molecule type" value="Genomic_DNA"/>
</dbReference>
<protein>
    <submittedName>
        <fullName evidence="1">Uncharacterized protein</fullName>
    </submittedName>
</protein>
<reference evidence="1 2" key="1">
    <citation type="submission" date="2022-05" db="EMBL/GenBank/DDBJ databases">
        <title>Chromosome-level reference genomes for two strains of Caenorhabditis briggsae: an improved platform for comparative genomics.</title>
        <authorList>
            <person name="Stevens L."/>
            <person name="Andersen E.C."/>
        </authorList>
    </citation>
    <scope>NUCLEOTIDE SEQUENCE [LARGE SCALE GENOMIC DNA]</scope>
    <source>
        <strain evidence="1">QX1410_ONT</strain>
        <tissue evidence="1">Whole-organism</tissue>
    </source>
</reference>
<accession>A0AAE9CVL7</accession>
<dbReference type="AlphaFoldDB" id="A0AAE9CVL7"/>
<organism evidence="1 2">
    <name type="scientific">Caenorhabditis briggsae</name>
    <dbReference type="NCBI Taxonomy" id="6238"/>
    <lineage>
        <taxon>Eukaryota</taxon>
        <taxon>Metazoa</taxon>
        <taxon>Ecdysozoa</taxon>
        <taxon>Nematoda</taxon>
        <taxon>Chromadorea</taxon>
        <taxon>Rhabditida</taxon>
        <taxon>Rhabditina</taxon>
        <taxon>Rhabditomorpha</taxon>
        <taxon>Rhabditoidea</taxon>
        <taxon>Rhabditidae</taxon>
        <taxon>Peloderinae</taxon>
        <taxon>Caenorhabditis</taxon>
    </lineage>
</organism>
<evidence type="ECO:0000313" key="1">
    <source>
        <dbReference type="EMBL" id="ULT82935.1"/>
    </source>
</evidence>